<dbReference type="Gene3D" id="3.10.50.10">
    <property type="match status" value="1"/>
</dbReference>
<dbReference type="GO" id="GO:0070492">
    <property type="term" value="F:oligosaccharide binding"/>
    <property type="evidence" value="ECO:0007669"/>
    <property type="project" value="TreeGrafter"/>
</dbReference>
<dbReference type="InterPro" id="IPR029070">
    <property type="entry name" value="Chitinase_insertion_sf"/>
</dbReference>
<evidence type="ECO:0000256" key="1">
    <source>
        <dbReference type="ARBA" id="ARBA00022801"/>
    </source>
</evidence>
<keyword evidence="1" id="KW-0378">Hydrolase</keyword>
<dbReference type="InterPro" id="IPR036779">
    <property type="entry name" value="LysM_dom_sf"/>
</dbReference>
<protein>
    <submittedName>
        <fullName evidence="5">Spore gernimation protein</fullName>
    </submittedName>
</protein>
<evidence type="ECO:0000259" key="4">
    <source>
        <dbReference type="PROSITE" id="PS51910"/>
    </source>
</evidence>
<gene>
    <name evidence="5" type="ORF">BP422_10655</name>
</gene>
<dbReference type="Gene3D" id="3.20.20.80">
    <property type="entry name" value="Glycosidases"/>
    <property type="match status" value="1"/>
</dbReference>
<dbReference type="CDD" id="cd00118">
    <property type="entry name" value="LysM"/>
    <property type="match status" value="2"/>
</dbReference>
<dbReference type="Proteomes" id="UP000197781">
    <property type="component" value="Chromosome"/>
</dbReference>
<accession>A0A220MHC9</accession>
<dbReference type="SUPFAM" id="SSF54106">
    <property type="entry name" value="LysM domain"/>
    <property type="match status" value="2"/>
</dbReference>
<dbReference type="RefSeq" id="WP_088907754.1">
    <property type="nucleotide sequence ID" value="NZ_CP018145.1"/>
</dbReference>
<dbReference type="AlphaFoldDB" id="A0A220MHC9"/>
<dbReference type="KEGG" id="bfm:BP422_10655"/>
<organism evidence="5 6">
    <name type="scientific">Brevibacillus formosus</name>
    <dbReference type="NCBI Taxonomy" id="54913"/>
    <lineage>
        <taxon>Bacteria</taxon>
        <taxon>Bacillati</taxon>
        <taxon>Bacillota</taxon>
        <taxon>Bacilli</taxon>
        <taxon>Bacillales</taxon>
        <taxon>Paenibacillaceae</taxon>
        <taxon>Brevibacillus</taxon>
    </lineage>
</organism>
<feature type="domain" description="GH18" evidence="4">
    <location>
        <begin position="103"/>
        <end position="427"/>
    </location>
</feature>
<dbReference type="InterPro" id="IPR041704">
    <property type="entry name" value="CFLE_GH18"/>
</dbReference>
<dbReference type="Pfam" id="PF00704">
    <property type="entry name" value="Glyco_hydro_18"/>
    <property type="match status" value="1"/>
</dbReference>
<name>A0A220MHC9_9BACL</name>
<dbReference type="Gene3D" id="3.10.350.10">
    <property type="entry name" value="LysM domain"/>
    <property type="match status" value="2"/>
</dbReference>
<dbReference type="SUPFAM" id="SSF51445">
    <property type="entry name" value="(Trans)glycosidases"/>
    <property type="match status" value="1"/>
</dbReference>
<dbReference type="Pfam" id="PF01476">
    <property type="entry name" value="LysM"/>
    <property type="match status" value="2"/>
</dbReference>
<dbReference type="SMART" id="SM00636">
    <property type="entry name" value="Glyco_18"/>
    <property type="match status" value="1"/>
</dbReference>
<sequence>MQIHVVEEGQTLASIAETYGTTPEAITEANELPDPNKLVTGQAMVIPIVGSYYWVKQRDTLYTIGQRYQISAAELARINRIPQYRPLQVGQRLYIPPRPRRAADFNAYVEPRRTVTPAMEADVRTAAPHLTYLAPFSFRIRRDGTLVRPTLNNFPQIAKENQVLLMMVITNLEREQFSTELGELILNNQELQNTLLNNILQTARELGMGDIHFDLEALPTTGAEAYANFLRKARDRIHAAGLMMSVALAPKTSAEQAGKWYTAHDYKAIGAIADFVVIMTYEWGYSGGPPMAVSPIGPVRRVLQYAITEMPADKILMGQNLYGYDWTLPYERGTTARALSPQAAIALASQHNAVIRYDYRAQAPFFTYTDNQGKQHRVWFEDARSIQAKFNLVKQLGLRGVSYWKLGLPFPQNWLLIEENFRVRKRS</sequence>
<dbReference type="PANTHER" id="PTHR46066">
    <property type="entry name" value="CHITINASE DOMAIN-CONTAINING PROTEIN 1 FAMILY MEMBER"/>
    <property type="match status" value="1"/>
</dbReference>
<dbReference type="PROSITE" id="PS51910">
    <property type="entry name" value="GH18_2"/>
    <property type="match status" value="1"/>
</dbReference>
<dbReference type="GO" id="GO:0008061">
    <property type="term" value="F:chitin binding"/>
    <property type="evidence" value="ECO:0007669"/>
    <property type="project" value="InterPro"/>
</dbReference>
<proteinExistence type="predicted"/>
<dbReference type="GO" id="GO:0005975">
    <property type="term" value="P:carbohydrate metabolic process"/>
    <property type="evidence" value="ECO:0007669"/>
    <property type="project" value="InterPro"/>
</dbReference>
<dbReference type="SMART" id="SM00257">
    <property type="entry name" value="LysM"/>
    <property type="match status" value="2"/>
</dbReference>
<keyword evidence="2" id="KW-0326">Glycosidase</keyword>
<evidence type="ECO:0000256" key="2">
    <source>
        <dbReference type="ARBA" id="ARBA00023295"/>
    </source>
</evidence>
<dbReference type="PANTHER" id="PTHR46066:SF2">
    <property type="entry name" value="CHITINASE DOMAIN-CONTAINING PROTEIN 1"/>
    <property type="match status" value="1"/>
</dbReference>
<dbReference type="GO" id="GO:0012505">
    <property type="term" value="C:endomembrane system"/>
    <property type="evidence" value="ECO:0007669"/>
    <property type="project" value="TreeGrafter"/>
</dbReference>
<reference evidence="5 6" key="1">
    <citation type="submission" date="2016-11" db="EMBL/GenBank/DDBJ databases">
        <authorList>
            <person name="Jaros S."/>
            <person name="Januszkiewicz K."/>
            <person name="Wedrychowicz H."/>
        </authorList>
    </citation>
    <scope>NUCLEOTIDE SEQUENCE [LARGE SCALE GENOMIC DNA]</scope>
    <source>
        <strain evidence="5 6">NF2</strain>
    </source>
</reference>
<feature type="domain" description="LysM" evidence="3">
    <location>
        <begin position="51"/>
        <end position="95"/>
    </location>
</feature>
<feature type="domain" description="LysM" evidence="3">
    <location>
        <begin position="2"/>
        <end position="46"/>
    </location>
</feature>
<dbReference type="InterPro" id="IPR018392">
    <property type="entry name" value="LysM"/>
</dbReference>
<dbReference type="CDD" id="cd02874">
    <property type="entry name" value="GH18_CFLE_spore_hydrolase"/>
    <property type="match status" value="1"/>
</dbReference>
<evidence type="ECO:0000313" key="5">
    <source>
        <dbReference type="EMBL" id="ASJ53960.1"/>
    </source>
</evidence>
<dbReference type="EMBL" id="CP018145">
    <property type="protein sequence ID" value="ASJ53960.1"/>
    <property type="molecule type" value="Genomic_DNA"/>
</dbReference>
<dbReference type="InterPro" id="IPR017853">
    <property type="entry name" value="GH"/>
</dbReference>
<dbReference type="InterPro" id="IPR011583">
    <property type="entry name" value="Chitinase_II/V-like_cat"/>
</dbReference>
<evidence type="ECO:0000313" key="6">
    <source>
        <dbReference type="Proteomes" id="UP000197781"/>
    </source>
</evidence>
<dbReference type="PROSITE" id="PS51782">
    <property type="entry name" value="LYSM"/>
    <property type="match status" value="2"/>
</dbReference>
<dbReference type="GO" id="GO:0016798">
    <property type="term" value="F:hydrolase activity, acting on glycosyl bonds"/>
    <property type="evidence" value="ECO:0007669"/>
    <property type="project" value="UniProtKB-KW"/>
</dbReference>
<dbReference type="InterPro" id="IPR001223">
    <property type="entry name" value="Glyco_hydro18_cat"/>
</dbReference>
<evidence type="ECO:0000259" key="3">
    <source>
        <dbReference type="PROSITE" id="PS51782"/>
    </source>
</evidence>